<feature type="transmembrane region" description="Helical" evidence="1">
    <location>
        <begin position="21"/>
        <end position="45"/>
    </location>
</feature>
<reference evidence="2 3" key="1">
    <citation type="submission" date="2023-07" db="EMBL/GenBank/DDBJ databases">
        <title>Sorghum-associated microbial communities from plants grown in Nebraska, USA.</title>
        <authorList>
            <person name="Schachtman D."/>
        </authorList>
    </citation>
    <scope>NUCLEOTIDE SEQUENCE [LARGE SCALE GENOMIC DNA]</scope>
    <source>
        <strain evidence="2 3">2980</strain>
    </source>
</reference>
<proteinExistence type="predicted"/>
<dbReference type="RefSeq" id="WP_310021402.1">
    <property type="nucleotide sequence ID" value="NZ_JAVDUM010000011.1"/>
</dbReference>
<dbReference type="Proteomes" id="UP001259347">
    <property type="component" value="Unassembled WGS sequence"/>
</dbReference>
<dbReference type="EMBL" id="JAVDUM010000011">
    <property type="protein sequence ID" value="MDR6868013.1"/>
    <property type="molecule type" value="Genomic_DNA"/>
</dbReference>
<comment type="caution">
    <text evidence="2">The sequence shown here is derived from an EMBL/GenBank/DDBJ whole genome shotgun (WGS) entry which is preliminary data.</text>
</comment>
<name>A0ABU1SGC4_9MICO</name>
<organism evidence="2 3">
    <name type="scientific">Microbacterium resistens</name>
    <dbReference type="NCBI Taxonomy" id="156977"/>
    <lineage>
        <taxon>Bacteria</taxon>
        <taxon>Bacillati</taxon>
        <taxon>Actinomycetota</taxon>
        <taxon>Actinomycetes</taxon>
        <taxon>Micrococcales</taxon>
        <taxon>Microbacteriaceae</taxon>
        <taxon>Microbacterium</taxon>
    </lineage>
</organism>
<keyword evidence="1" id="KW-1133">Transmembrane helix</keyword>
<evidence type="ECO:0000313" key="3">
    <source>
        <dbReference type="Proteomes" id="UP001259347"/>
    </source>
</evidence>
<gene>
    <name evidence="2" type="ORF">J2Y69_002621</name>
</gene>
<evidence type="ECO:0000313" key="2">
    <source>
        <dbReference type="EMBL" id="MDR6868013.1"/>
    </source>
</evidence>
<keyword evidence="1" id="KW-0472">Membrane</keyword>
<protein>
    <recommendedName>
        <fullName evidence="4">DNA/RNA endonuclease G</fullName>
    </recommendedName>
</protein>
<feature type="transmembrane region" description="Helical" evidence="1">
    <location>
        <begin position="73"/>
        <end position="94"/>
    </location>
</feature>
<keyword evidence="1" id="KW-0812">Transmembrane</keyword>
<accession>A0ABU1SGC4</accession>
<evidence type="ECO:0008006" key="4">
    <source>
        <dbReference type="Google" id="ProtNLM"/>
    </source>
</evidence>
<evidence type="ECO:0000256" key="1">
    <source>
        <dbReference type="SAM" id="Phobius"/>
    </source>
</evidence>
<sequence length="191" mass="19281">MTSEQRTYRRLLRRETHSPRTVAAVVVASVLLLGIAAGGALAIWAGVDDAGRRFAAGLGEGLGAAMAGHADPAGLVVVTAVMALAGILLITLAVTPGRRARRSRTAERSAVLVDDGVLADAAASAVAVRCGIPRGQVAVTVGPRRATVRIRPVSGVAVDREGAASAATATLSDLGFTTRSTVIVSPNGVLS</sequence>
<keyword evidence="3" id="KW-1185">Reference proteome</keyword>